<dbReference type="Proteomes" id="UP001595973">
    <property type="component" value="Unassembled WGS sequence"/>
</dbReference>
<reference evidence="3" key="1">
    <citation type="journal article" date="2019" name="Int. J. Syst. Evol. Microbiol.">
        <title>The Global Catalogue of Microorganisms (GCM) 10K type strain sequencing project: providing services to taxonomists for standard genome sequencing and annotation.</title>
        <authorList>
            <consortium name="The Broad Institute Genomics Platform"/>
            <consortium name="The Broad Institute Genome Sequencing Center for Infectious Disease"/>
            <person name="Wu L."/>
            <person name="Ma J."/>
        </authorList>
    </citation>
    <scope>NUCLEOTIDE SEQUENCE [LARGE SCALE GENOMIC DNA]</scope>
    <source>
        <strain evidence="3">CGMCC 4.7283</strain>
    </source>
</reference>
<dbReference type="PIRSF" id="PIRSF018072">
    <property type="entry name" value="UCP018072"/>
    <property type="match status" value="1"/>
</dbReference>
<dbReference type="InterPro" id="IPR039569">
    <property type="entry name" value="FAS1-like_DH_region"/>
</dbReference>
<gene>
    <name evidence="2" type="ORF">ACFO5X_13965</name>
</gene>
<dbReference type="InterPro" id="IPR029069">
    <property type="entry name" value="HotDog_dom_sf"/>
</dbReference>
<dbReference type="Pfam" id="PF13452">
    <property type="entry name" value="FAS1_DH_region"/>
    <property type="match status" value="1"/>
</dbReference>
<keyword evidence="3" id="KW-1185">Reference proteome</keyword>
<dbReference type="EMBL" id="JBHSGI010000016">
    <property type="protein sequence ID" value="MFC4669665.1"/>
    <property type="molecule type" value="Genomic_DNA"/>
</dbReference>
<organism evidence="2 3">
    <name type="scientific">Seohaeicola nanhaiensis</name>
    <dbReference type="NCBI Taxonomy" id="1387282"/>
    <lineage>
        <taxon>Bacteria</taxon>
        <taxon>Pseudomonadati</taxon>
        <taxon>Pseudomonadota</taxon>
        <taxon>Alphaproteobacteria</taxon>
        <taxon>Rhodobacterales</taxon>
        <taxon>Roseobacteraceae</taxon>
        <taxon>Seohaeicola</taxon>
    </lineage>
</organism>
<name>A0ABV9KIB3_9RHOB</name>
<dbReference type="InterPro" id="IPR016709">
    <property type="entry name" value="HadA-like"/>
</dbReference>
<proteinExistence type="predicted"/>
<evidence type="ECO:0000313" key="3">
    <source>
        <dbReference type="Proteomes" id="UP001595973"/>
    </source>
</evidence>
<comment type="caution">
    <text evidence="2">The sequence shown here is derived from an EMBL/GenBank/DDBJ whole genome shotgun (WGS) entry which is preliminary data.</text>
</comment>
<protein>
    <submittedName>
        <fullName evidence="2">MaoC family dehydratase N-terminal domain-containing protein</fullName>
    </submittedName>
</protein>
<evidence type="ECO:0000259" key="1">
    <source>
        <dbReference type="Pfam" id="PF13452"/>
    </source>
</evidence>
<evidence type="ECO:0000313" key="2">
    <source>
        <dbReference type="EMBL" id="MFC4669665.1"/>
    </source>
</evidence>
<dbReference type="RefSeq" id="WP_380718098.1">
    <property type="nucleotide sequence ID" value="NZ_JBHSGI010000016.1"/>
</dbReference>
<dbReference type="CDD" id="cd03441">
    <property type="entry name" value="R_hydratase_like"/>
    <property type="match status" value="1"/>
</dbReference>
<dbReference type="Gene3D" id="3.10.129.10">
    <property type="entry name" value="Hotdog Thioesterase"/>
    <property type="match status" value="1"/>
</dbReference>
<accession>A0ABV9KIB3</accession>
<dbReference type="SUPFAM" id="SSF54637">
    <property type="entry name" value="Thioesterase/thiol ester dehydrase-isomerase"/>
    <property type="match status" value="1"/>
</dbReference>
<sequence length="148" mass="16275">MIDKSFVGRTLDPLTVDVEKGQLRFFAKATGQSDPVYLDEDAARAAGYPSLPAPPTFLFSLDLSQPDPFRLYDEMGVDLNRILHGEQKFRYATPICAGDAITLNTRIADIYDKKGGAMEFIVLETDATNQRGEDVGGMTRVIVVRNGS</sequence>
<feature type="domain" description="FAS1-like dehydratase" evidence="1">
    <location>
        <begin position="5"/>
        <end position="135"/>
    </location>
</feature>